<protein>
    <recommendedName>
        <fullName evidence="8">ABC transporter substrate-binding protein</fullName>
    </recommendedName>
</protein>
<dbReference type="GO" id="GO:0046872">
    <property type="term" value="F:metal ion binding"/>
    <property type="evidence" value="ECO:0007669"/>
    <property type="project" value="UniProtKB-KW"/>
</dbReference>
<evidence type="ECO:0000313" key="7">
    <source>
        <dbReference type="Proteomes" id="UP000293902"/>
    </source>
</evidence>
<feature type="binding site" evidence="3">
    <location>
        <position position="211"/>
    </location>
    <ligand>
        <name>substrate</name>
    </ligand>
</feature>
<dbReference type="Pfam" id="PF03480">
    <property type="entry name" value="DctP"/>
    <property type="match status" value="1"/>
</dbReference>
<dbReference type="PANTHER" id="PTHR33376:SF5">
    <property type="entry name" value="EXTRACYTOPLASMIC SOLUTE RECEPTOR PROTEIN"/>
    <property type="match status" value="1"/>
</dbReference>
<feature type="binding site" evidence="3">
    <location>
        <position position="237"/>
    </location>
    <ligand>
        <name>substrate</name>
    </ligand>
</feature>
<dbReference type="Gene3D" id="3.40.190.10">
    <property type="entry name" value="Periplasmic binding protein-like II"/>
    <property type="match status" value="1"/>
</dbReference>
<dbReference type="InterPro" id="IPR026289">
    <property type="entry name" value="SBP_TakP-like"/>
</dbReference>
<name>A0A328F9S4_9BACT</name>
<feature type="binding site" evidence="3">
    <location>
        <position position="212"/>
    </location>
    <ligand>
        <name>Na(+)</name>
        <dbReference type="ChEBI" id="CHEBI:29101"/>
    </ligand>
</feature>
<dbReference type="GO" id="GO:0055085">
    <property type="term" value="P:transmembrane transport"/>
    <property type="evidence" value="ECO:0007669"/>
    <property type="project" value="InterPro"/>
</dbReference>
<sequence length="361" mass="40734">MKMKSMQVCLILAIVLIGTSMVCAKERMIRWKYNSLWPVGIGLYEGDKYFCDTVNRLSNGRLKIKLYPSGQLLPGYQNLDAVKKGTIQCAGDFGSYWVGKNTAFDILATTPMGMTWIDYMLWIYHGGGQQLYDELYGQYGCKWLLQNFTPIEAGIRTHKPIRTLEDYKGLRLRMGSLFGQKILQKLGASPVLLDGSEVYESVARKVVDGAEFSIATVDWTVGFQNITKYWNAPAWYQTAIVLGVIVNQDAWNELPDDLKEVVIQASRATTAYMSSWFEYGNIKATQDFLAAGTEITHLDDDSIKKISAIISEVLAEEAEKNPDFKKILSSQIKFMKDFSPVRDYESPFTFGTNSISLPELK</sequence>
<evidence type="ECO:0000313" key="5">
    <source>
        <dbReference type="EMBL" id="RAM01381.1"/>
    </source>
</evidence>
<accession>A0A328F9S4</accession>
<dbReference type="OrthoDB" id="9769667at2"/>
<feature type="binding site" evidence="2">
    <location>
        <position position="173"/>
    </location>
    <ligand>
        <name>substrate</name>
    </ligand>
</feature>
<dbReference type="Proteomes" id="UP000293902">
    <property type="component" value="Chromosome"/>
</dbReference>
<dbReference type="AlphaFoldDB" id="A0A328F9S4"/>
<evidence type="ECO:0000256" key="1">
    <source>
        <dbReference type="ARBA" id="ARBA00022729"/>
    </source>
</evidence>
<dbReference type="GO" id="GO:0031317">
    <property type="term" value="C:tripartite ATP-independent periplasmic transporter complex"/>
    <property type="evidence" value="ECO:0007669"/>
    <property type="project" value="InterPro"/>
</dbReference>
<evidence type="ECO:0000256" key="3">
    <source>
        <dbReference type="PIRSR" id="PIRSR039026-2"/>
    </source>
</evidence>
<dbReference type="Gene3D" id="3.40.190.170">
    <property type="entry name" value="Bacterial extracellular solute-binding protein, family 7"/>
    <property type="match status" value="1"/>
</dbReference>
<proteinExistence type="predicted"/>
<dbReference type="EMBL" id="QLNI01000028">
    <property type="protein sequence ID" value="RAM01381.1"/>
    <property type="molecule type" value="Genomic_DNA"/>
</dbReference>
<keyword evidence="3" id="KW-0479">Metal-binding</keyword>
<gene>
    <name evidence="5" type="ORF">DO021_14255</name>
    <name evidence="4" type="ORF">EYB58_19280</name>
</gene>
<organism evidence="5 6">
    <name type="scientific">Desulfobacter hydrogenophilus</name>
    <dbReference type="NCBI Taxonomy" id="2291"/>
    <lineage>
        <taxon>Bacteria</taxon>
        <taxon>Pseudomonadati</taxon>
        <taxon>Thermodesulfobacteriota</taxon>
        <taxon>Desulfobacteria</taxon>
        <taxon>Desulfobacterales</taxon>
        <taxon>Desulfobacteraceae</taxon>
        <taxon>Desulfobacter</taxon>
    </lineage>
</organism>
<evidence type="ECO:0000256" key="2">
    <source>
        <dbReference type="PIRSR" id="PIRSR039026-1"/>
    </source>
</evidence>
<evidence type="ECO:0000313" key="4">
    <source>
        <dbReference type="EMBL" id="QBH14873.1"/>
    </source>
</evidence>
<reference evidence="5 6" key="1">
    <citation type="submission" date="2018-06" db="EMBL/GenBank/DDBJ databases">
        <title>Complete Genome Sequence of Desulfobacter hydrogenophilus (DSM3380).</title>
        <authorList>
            <person name="Marietou A."/>
            <person name="Schreiber L."/>
            <person name="Marshall I."/>
            <person name="Jorgensen B."/>
        </authorList>
    </citation>
    <scope>NUCLEOTIDE SEQUENCE [LARGE SCALE GENOMIC DNA]</scope>
    <source>
        <strain evidence="5 6">DSM 3380</strain>
    </source>
</reference>
<feature type="binding site" evidence="2">
    <location>
        <position position="152"/>
    </location>
    <ligand>
        <name>substrate</name>
    </ligand>
</feature>
<dbReference type="PIRSF" id="PIRSF039026">
    <property type="entry name" value="SiaP"/>
    <property type="match status" value="1"/>
</dbReference>
<dbReference type="NCBIfam" id="NF037995">
    <property type="entry name" value="TRAP_S1"/>
    <property type="match status" value="1"/>
</dbReference>
<dbReference type="Proteomes" id="UP000248798">
    <property type="component" value="Unassembled WGS sequence"/>
</dbReference>
<reference evidence="4 7" key="2">
    <citation type="submission" date="2019-02" db="EMBL/GenBank/DDBJ databases">
        <title>Complete genome sequence of Desulfobacter hydrogenophilus AcRS1.</title>
        <authorList>
            <person name="Marietou A."/>
            <person name="Lund M.B."/>
            <person name="Marshall I.P.G."/>
            <person name="Schreiber L."/>
            <person name="Jorgensen B."/>
        </authorList>
    </citation>
    <scope>NUCLEOTIDE SEQUENCE [LARGE SCALE GENOMIC DNA]</scope>
    <source>
        <strain evidence="4 7">AcRS1</strain>
    </source>
</reference>
<evidence type="ECO:0008006" key="8">
    <source>
        <dbReference type="Google" id="ProtNLM"/>
    </source>
</evidence>
<evidence type="ECO:0000313" key="6">
    <source>
        <dbReference type="Proteomes" id="UP000248798"/>
    </source>
</evidence>
<dbReference type="InterPro" id="IPR038404">
    <property type="entry name" value="TRAP_DctP_sf"/>
</dbReference>
<keyword evidence="7" id="KW-1185">Reference proteome</keyword>
<dbReference type="EMBL" id="CP036313">
    <property type="protein sequence ID" value="QBH14873.1"/>
    <property type="molecule type" value="Genomic_DNA"/>
</dbReference>
<dbReference type="PANTHER" id="PTHR33376">
    <property type="match status" value="1"/>
</dbReference>
<keyword evidence="1" id="KW-0732">Signal</keyword>
<dbReference type="RefSeq" id="WP_111957833.1">
    <property type="nucleotide sequence ID" value="NZ_CP036313.1"/>
</dbReference>
<dbReference type="InterPro" id="IPR018389">
    <property type="entry name" value="DctP_fam"/>
</dbReference>